<feature type="binding site" evidence="6">
    <location>
        <position position="46"/>
    </location>
    <ligand>
        <name>[4Fe-4S] cluster</name>
        <dbReference type="ChEBI" id="CHEBI:49883"/>
        <note>4Fe-4S-S-AdoMet</note>
    </ligand>
</feature>
<feature type="domain" description="Radical SAM core" evidence="7">
    <location>
        <begin position="24"/>
        <end position="239"/>
    </location>
</feature>
<dbReference type="Pfam" id="PF04055">
    <property type="entry name" value="Radical_SAM"/>
    <property type="match status" value="1"/>
</dbReference>
<accession>A0A0E9LXF1</accession>
<dbReference type="Gene3D" id="3.20.20.70">
    <property type="entry name" value="Aldolase class I"/>
    <property type="match status" value="1"/>
</dbReference>
<organism evidence="8 9">
    <name type="scientific">Geofilum rubicundum JCM 15548</name>
    <dbReference type="NCBI Taxonomy" id="1236989"/>
    <lineage>
        <taxon>Bacteria</taxon>
        <taxon>Pseudomonadati</taxon>
        <taxon>Bacteroidota</taxon>
        <taxon>Bacteroidia</taxon>
        <taxon>Marinilabiliales</taxon>
        <taxon>Marinilabiliaceae</taxon>
        <taxon>Geofilum</taxon>
    </lineage>
</organism>
<dbReference type="GO" id="GO:0003824">
    <property type="term" value="F:catalytic activity"/>
    <property type="evidence" value="ECO:0007669"/>
    <property type="project" value="InterPro"/>
</dbReference>
<proteinExistence type="predicted"/>
<evidence type="ECO:0000256" key="3">
    <source>
        <dbReference type="ARBA" id="ARBA00022723"/>
    </source>
</evidence>
<keyword evidence="4 6" id="KW-0408">Iron</keyword>
<feature type="binding site" evidence="6">
    <location>
        <position position="39"/>
    </location>
    <ligand>
        <name>[4Fe-4S] cluster</name>
        <dbReference type="ChEBI" id="CHEBI:49883"/>
        <note>4Fe-4S-S-AdoMet</note>
    </ligand>
</feature>
<comment type="cofactor">
    <cofactor evidence="6">
        <name>[4Fe-4S] cluster</name>
        <dbReference type="ChEBI" id="CHEBI:49883"/>
    </cofactor>
    <text evidence="6">Binds 1 [4Fe-4S] cluster. The cluster is coordinated with 3 cysteines and an exchangeable S-adenosyl-L-methionine.</text>
</comment>
<dbReference type="SUPFAM" id="SSF102114">
    <property type="entry name" value="Radical SAM enzymes"/>
    <property type="match status" value="1"/>
</dbReference>
<protein>
    <submittedName>
        <fullName evidence="8">Radical SAM protein</fullName>
    </submittedName>
</protein>
<evidence type="ECO:0000256" key="2">
    <source>
        <dbReference type="ARBA" id="ARBA00022691"/>
    </source>
</evidence>
<dbReference type="InterPro" id="IPR027596">
    <property type="entry name" value="AmmeMemoSam_rS"/>
</dbReference>
<evidence type="ECO:0000256" key="5">
    <source>
        <dbReference type="ARBA" id="ARBA00023014"/>
    </source>
</evidence>
<reference evidence="8 9" key="1">
    <citation type="journal article" date="2015" name="Microbes Environ.">
        <title>Distribution and evolution of nitrogen fixation genes in the phylum bacteroidetes.</title>
        <authorList>
            <person name="Inoue J."/>
            <person name="Oshima K."/>
            <person name="Suda W."/>
            <person name="Sakamoto M."/>
            <person name="Iino T."/>
            <person name="Noda S."/>
            <person name="Hongoh Y."/>
            <person name="Hattori M."/>
            <person name="Ohkuma M."/>
        </authorList>
    </citation>
    <scope>NUCLEOTIDE SEQUENCE [LARGE SCALE GENOMIC DNA]</scope>
    <source>
        <strain evidence="8">JCM 15548</strain>
    </source>
</reference>
<gene>
    <name evidence="8" type="ORF">JCM15548_12208</name>
</gene>
<feature type="binding site" evidence="6">
    <location>
        <position position="43"/>
    </location>
    <ligand>
        <name>[4Fe-4S] cluster</name>
        <dbReference type="ChEBI" id="CHEBI:49883"/>
        <note>4Fe-4S-S-AdoMet</note>
    </ligand>
</feature>
<dbReference type="PIRSF" id="PIRSF004869">
    <property type="entry name" value="PflX_prd"/>
    <property type="match status" value="1"/>
</dbReference>
<dbReference type="SFLD" id="SFLDG01101">
    <property type="entry name" value="Uncharacterised_Radical_SAM_Su"/>
    <property type="match status" value="1"/>
</dbReference>
<keyword evidence="2 6" id="KW-0949">S-adenosyl-L-methionine</keyword>
<dbReference type="InterPro" id="IPR016431">
    <property type="entry name" value="Pyrv-formate_lyase-activ_prd"/>
</dbReference>
<dbReference type="PROSITE" id="PS51918">
    <property type="entry name" value="RADICAL_SAM"/>
    <property type="match status" value="1"/>
</dbReference>
<evidence type="ECO:0000313" key="9">
    <source>
        <dbReference type="Proteomes" id="UP000032900"/>
    </source>
</evidence>
<evidence type="ECO:0000256" key="4">
    <source>
        <dbReference type="ARBA" id="ARBA00023004"/>
    </source>
</evidence>
<dbReference type="PANTHER" id="PTHR30352">
    <property type="entry name" value="PYRUVATE FORMATE-LYASE-ACTIVATING ENZYME"/>
    <property type="match status" value="1"/>
</dbReference>
<dbReference type="GO" id="GO:0046872">
    <property type="term" value="F:metal ion binding"/>
    <property type="evidence" value="ECO:0007669"/>
    <property type="project" value="UniProtKB-KW"/>
</dbReference>
<keyword evidence="9" id="KW-1185">Reference proteome</keyword>
<dbReference type="STRING" id="1236989.JCM15548_12208"/>
<dbReference type="InterPro" id="IPR034457">
    <property type="entry name" value="Organic_radical-activating"/>
</dbReference>
<dbReference type="PANTHER" id="PTHR30352:SF5">
    <property type="entry name" value="PYRUVATE FORMATE-LYASE 1-ACTIVATING ENZYME"/>
    <property type="match status" value="1"/>
</dbReference>
<name>A0A0E9LXF1_9BACT</name>
<dbReference type="NCBIfam" id="TIGR04337">
    <property type="entry name" value="AmmeMemoSam_rS"/>
    <property type="match status" value="1"/>
</dbReference>
<sequence length="293" mass="32887">MVTHAYHQVAAWHIDPVEKKPLFHFLPGSQTLSIATRGCNLRCLNCQNADLSQVAPSGFRPEQTMTPAQIVEMAQKIGCSSISYTYTEPTVYYELMLDTARLARKAGLKNIMVSSGYINPQPLKELIPYLDAANIDLKSFVADTYEKLCSARLQPVLKTLQLLLKEKVWLEITNLIIPGWTDDLDAIKKMCAWLADNGFSHTPLHFSRFFPTHQLLGVPPTAVKAVEEAAQTAKDANIHYVYTGNLPIHHREITLCHHCGEPLINRMGNRLITCRLTTNICPDCQQFIPGVFN</sequence>
<keyword evidence="3 6" id="KW-0479">Metal-binding</keyword>
<dbReference type="EMBL" id="BAZW01000016">
    <property type="protein sequence ID" value="GAO29968.1"/>
    <property type="molecule type" value="Genomic_DNA"/>
</dbReference>
<dbReference type="Proteomes" id="UP000032900">
    <property type="component" value="Unassembled WGS sequence"/>
</dbReference>
<dbReference type="InterPro" id="IPR058240">
    <property type="entry name" value="rSAM_sf"/>
</dbReference>
<dbReference type="InterPro" id="IPR007197">
    <property type="entry name" value="rSAM"/>
</dbReference>
<dbReference type="GO" id="GO:0051539">
    <property type="term" value="F:4 iron, 4 sulfur cluster binding"/>
    <property type="evidence" value="ECO:0007669"/>
    <property type="project" value="UniProtKB-KW"/>
</dbReference>
<evidence type="ECO:0000256" key="6">
    <source>
        <dbReference type="PIRSR" id="PIRSR004869-50"/>
    </source>
</evidence>
<keyword evidence="5 6" id="KW-0411">Iron-sulfur</keyword>
<evidence type="ECO:0000256" key="1">
    <source>
        <dbReference type="ARBA" id="ARBA00022485"/>
    </source>
</evidence>
<comment type="caution">
    <text evidence="8">The sequence shown here is derived from an EMBL/GenBank/DDBJ whole genome shotgun (WGS) entry which is preliminary data.</text>
</comment>
<evidence type="ECO:0000259" key="7">
    <source>
        <dbReference type="PROSITE" id="PS51918"/>
    </source>
</evidence>
<evidence type="ECO:0000313" key="8">
    <source>
        <dbReference type="EMBL" id="GAO29968.1"/>
    </source>
</evidence>
<dbReference type="CDD" id="cd01335">
    <property type="entry name" value="Radical_SAM"/>
    <property type="match status" value="1"/>
</dbReference>
<dbReference type="AlphaFoldDB" id="A0A0E9LXF1"/>
<dbReference type="SFLD" id="SFLDS00029">
    <property type="entry name" value="Radical_SAM"/>
    <property type="match status" value="1"/>
</dbReference>
<dbReference type="InterPro" id="IPR013785">
    <property type="entry name" value="Aldolase_TIM"/>
</dbReference>
<keyword evidence="1" id="KW-0004">4Fe-4S</keyword>